<dbReference type="Proteomes" id="UP000257109">
    <property type="component" value="Unassembled WGS sequence"/>
</dbReference>
<comment type="caution">
    <text evidence="2">The sequence shown here is derived from an EMBL/GenBank/DDBJ whole genome shotgun (WGS) entry which is preliminary data.</text>
</comment>
<dbReference type="EMBL" id="QJKJ01003188">
    <property type="protein sequence ID" value="RDX99626.1"/>
    <property type="molecule type" value="Genomic_DNA"/>
</dbReference>
<dbReference type="Pfam" id="PF13963">
    <property type="entry name" value="Transpos_assoc"/>
    <property type="match status" value="1"/>
</dbReference>
<dbReference type="OrthoDB" id="1411153at2759"/>
<gene>
    <name evidence="2" type="ORF">CR513_17301</name>
</gene>
<dbReference type="InterPro" id="IPR029480">
    <property type="entry name" value="Transpos_assoc"/>
</dbReference>
<dbReference type="PANTHER" id="PTHR10775:SF182">
    <property type="entry name" value="TRANSPOSON, EN_SPM-LIKE, TRANSPOSASE-ASSOCIATED DOMAIN PROTEIN-RELATED"/>
    <property type="match status" value="1"/>
</dbReference>
<feature type="non-terminal residue" evidence="2">
    <location>
        <position position="1"/>
    </location>
</feature>
<evidence type="ECO:0000259" key="1">
    <source>
        <dbReference type="Pfam" id="PF13963"/>
    </source>
</evidence>
<dbReference type="STRING" id="157652.A0A371HA66"/>
<name>A0A371HA66_MUCPR</name>
<feature type="domain" description="Transposase-associated" evidence="1">
    <location>
        <begin position="7"/>
        <end position="87"/>
    </location>
</feature>
<sequence length="242" mass="28758">MDILENRRWMYRRLDANKRWTNKFTEEVHEFLQFAIAYEKFQLQGEILRSPCNKCKCLVFKFVDEVGYDLYEQGFMPNYYWWTNHGEQLPQFPPPVVEGSYYASGEQREEFNPYEQLIMDHVGPSIALSLKSDYNMSEGCSNCMVQLMGETMPESNIMVTNLYHARKSRGVQKNISMKKMWYFPLIPRLKRLYSSIATASHMRWHSDNERDPTFLCHPSNAEAWKHFDRLHLEFSKTLGMSD</sequence>
<reference evidence="2" key="1">
    <citation type="submission" date="2018-05" db="EMBL/GenBank/DDBJ databases">
        <title>Draft genome of Mucuna pruriens seed.</title>
        <authorList>
            <person name="Nnadi N.E."/>
            <person name="Vos R."/>
            <person name="Hasami M.H."/>
            <person name="Devisetty U.K."/>
            <person name="Aguiy J.C."/>
        </authorList>
    </citation>
    <scope>NUCLEOTIDE SEQUENCE [LARGE SCALE GENOMIC DNA]</scope>
    <source>
        <strain evidence="2">JCA_2017</strain>
    </source>
</reference>
<dbReference type="PANTHER" id="PTHR10775">
    <property type="entry name" value="OS08G0208400 PROTEIN"/>
    <property type="match status" value="1"/>
</dbReference>
<evidence type="ECO:0000313" key="3">
    <source>
        <dbReference type="Proteomes" id="UP000257109"/>
    </source>
</evidence>
<proteinExistence type="predicted"/>
<keyword evidence="3" id="KW-1185">Reference proteome</keyword>
<evidence type="ECO:0000313" key="2">
    <source>
        <dbReference type="EMBL" id="RDX99626.1"/>
    </source>
</evidence>
<accession>A0A371HA66</accession>
<protein>
    <recommendedName>
        <fullName evidence="1">Transposase-associated domain-containing protein</fullName>
    </recommendedName>
</protein>
<dbReference type="AlphaFoldDB" id="A0A371HA66"/>
<organism evidence="2 3">
    <name type="scientific">Mucuna pruriens</name>
    <name type="common">Velvet bean</name>
    <name type="synonym">Dolichos pruriens</name>
    <dbReference type="NCBI Taxonomy" id="157652"/>
    <lineage>
        <taxon>Eukaryota</taxon>
        <taxon>Viridiplantae</taxon>
        <taxon>Streptophyta</taxon>
        <taxon>Embryophyta</taxon>
        <taxon>Tracheophyta</taxon>
        <taxon>Spermatophyta</taxon>
        <taxon>Magnoliopsida</taxon>
        <taxon>eudicotyledons</taxon>
        <taxon>Gunneridae</taxon>
        <taxon>Pentapetalae</taxon>
        <taxon>rosids</taxon>
        <taxon>fabids</taxon>
        <taxon>Fabales</taxon>
        <taxon>Fabaceae</taxon>
        <taxon>Papilionoideae</taxon>
        <taxon>50 kb inversion clade</taxon>
        <taxon>NPAAA clade</taxon>
        <taxon>indigoferoid/millettioid clade</taxon>
        <taxon>Phaseoleae</taxon>
        <taxon>Mucuna</taxon>
    </lineage>
</organism>